<dbReference type="RefSeq" id="WP_044638014.1">
    <property type="nucleotide sequence ID" value="NZ_CP007202.1"/>
</dbReference>
<feature type="transmembrane region" description="Helical" evidence="1">
    <location>
        <begin position="44"/>
        <end position="67"/>
    </location>
</feature>
<dbReference type="KEGG" id="sze:AW14_06290"/>
<gene>
    <name evidence="2" type="ORF">AW14_06290</name>
</gene>
<dbReference type="PATRIC" id="fig|1454006.5.peg.1236"/>
<protein>
    <submittedName>
        <fullName evidence="2">Uncharacterized protein</fullName>
    </submittedName>
</protein>
<reference evidence="2 3" key="1">
    <citation type="submission" date="2014-02" db="EMBL/GenBank/DDBJ databases">
        <authorList>
            <person name="Young C.-C."/>
            <person name="Hameed A."/>
            <person name="Huang H.-C."/>
            <person name="Shahina M."/>
        </authorList>
    </citation>
    <scope>NUCLEOTIDE SEQUENCE [LARGE SCALE GENOMIC DNA]</scope>
    <source>
        <strain evidence="2 3">CC-SAMT-1</strain>
    </source>
</reference>
<dbReference type="AlphaFoldDB" id="A0A0C5WKL3"/>
<keyword evidence="3" id="KW-1185">Reference proteome</keyword>
<dbReference type="EMBL" id="CP007202">
    <property type="protein sequence ID" value="AJR03320.1"/>
    <property type="molecule type" value="Genomic_DNA"/>
</dbReference>
<keyword evidence="1" id="KW-0472">Membrane</keyword>
<name>A0A0C5WKL3_9FLAO</name>
<dbReference type="HOGENOM" id="CLU_196670_0_0_10"/>
<organism evidence="2 3">
    <name type="scientific">Siansivirga zeaxanthinifaciens CC-SAMT-1</name>
    <dbReference type="NCBI Taxonomy" id="1454006"/>
    <lineage>
        <taxon>Bacteria</taxon>
        <taxon>Pseudomonadati</taxon>
        <taxon>Bacteroidota</taxon>
        <taxon>Flavobacteriia</taxon>
        <taxon>Flavobacteriales</taxon>
        <taxon>Flavobacteriaceae</taxon>
        <taxon>Siansivirga</taxon>
    </lineage>
</organism>
<keyword evidence="1" id="KW-1133">Transmembrane helix</keyword>
<keyword evidence="1" id="KW-0812">Transmembrane</keyword>
<dbReference type="Proteomes" id="UP000032229">
    <property type="component" value="Chromosome"/>
</dbReference>
<sequence>MQEQNNQNDELSLGLKILSFCIPLAGAVIYFMNKGKSPNKAKTACYAALIGIAVGIVFQVLATVAGFSGN</sequence>
<accession>A0A0C5WKL3</accession>
<dbReference type="STRING" id="1454006.AW14_06290"/>
<evidence type="ECO:0000313" key="3">
    <source>
        <dbReference type="Proteomes" id="UP000032229"/>
    </source>
</evidence>
<evidence type="ECO:0000313" key="2">
    <source>
        <dbReference type="EMBL" id="AJR03320.1"/>
    </source>
</evidence>
<dbReference type="OrthoDB" id="799537at2"/>
<proteinExistence type="predicted"/>
<feature type="transmembrane region" description="Helical" evidence="1">
    <location>
        <begin position="13"/>
        <end position="32"/>
    </location>
</feature>
<evidence type="ECO:0000256" key="1">
    <source>
        <dbReference type="SAM" id="Phobius"/>
    </source>
</evidence>